<dbReference type="EMBL" id="CAKXAJ010025209">
    <property type="protein sequence ID" value="CAH2236533.1"/>
    <property type="molecule type" value="Genomic_DNA"/>
</dbReference>
<feature type="compositionally biased region" description="Basic and acidic residues" evidence="1">
    <location>
        <begin position="130"/>
        <end position="144"/>
    </location>
</feature>
<protein>
    <submittedName>
        <fullName evidence="2">Jg8015 protein</fullName>
    </submittedName>
</protein>
<evidence type="ECO:0000313" key="3">
    <source>
        <dbReference type="Proteomes" id="UP000838756"/>
    </source>
</evidence>
<feature type="region of interest" description="Disordered" evidence="1">
    <location>
        <begin position="243"/>
        <end position="297"/>
    </location>
</feature>
<gene>
    <name evidence="2" type="primary">jg8015</name>
    <name evidence="2" type="ORF">PAEG_LOCUS13903</name>
</gene>
<dbReference type="Proteomes" id="UP000838756">
    <property type="component" value="Unassembled WGS sequence"/>
</dbReference>
<accession>A0A8S4RIW9</accession>
<evidence type="ECO:0000256" key="1">
    <source>
        <dbReference type="SAM" id="MobiDB-lite"/>
    </source>
</evidence>
<dbReference type="OrthoDB" id="26681at2759"/>
<proteinExistence type="predicted"/>
<sequence>MYEVHATEGAQRRVQDDERLSDSERLRKVNMSVEEEPDALKIYWDHFFKAETGTYEKSTWLELFLAEFIVRLNDGQNAKKLINFCPVSGVVTLVGCELLCGIHRVTSSINTHYCAALPGLEPAPLPPTGTEHDAAADTKTEESSSRPASVFSRMNMQSSAAILRNYLLGGVAWRCLVLLRALGVEGLSCCRQLSSVLIWLFGETCAGGVPRVVSPMPARDCPPHRPPIHELFSKRIWAKQKPLNVSNSAGSSEKSSLSGRTRISGQPKSDAEGKTKKRFTKNSERQSSESNDSNDDLQILNRNMTIKVCTQNDDFEYFNSPIRSSSEYANQTLYIDPLYSPRKAKPKADDFMTAKHREIINSEISTFEFTLIITDLLQELCKAESSLSGSEGSQISMQCINFSLKNLCSLQFGSLQAQSDAYEPFEMSRVKVALTELLIVSLDQVLIHSDLCAKLINNGIMPMLLRILEDVICKSSAKYNTKFERQNHAKETEKQGESESANLLKFVFGIAYSITAFFHCLLMQCRSVEKLREFTDQFKLYGECLKGGLLKEYATAGRSKQTSCVVVREALSVRACGGVRALCDALLGVALAAPSSRHAMPRLTPLKVSDGDIQWSSCAQISVRIA</sequence>
<organism evidence="2 3">
    <name type="scientific">Pararge aegeria aegeria</name>
    <dbReference type="NCBI Taxonomy" id="348720"/>
    <lineage>
        <taxon>Eukaryota</taxon>
        <taxon>Metazoa</taxon>
        <taxon>Ecdysozoa</taxon>
        <taxon>Arthropoda</taxon>
        <taxon>Hexapoda</taxon>
        <taxon>Insecta</taxon>
        <taxon>Pterygota</taxon>
        <taxon>Neoptera</taxon>
        <taxon>Endopterygota</taxon>
        <taxon>Lepidoptera</taxon>
        <taxon>Glossata</taxon>
        <taxon>Ditrysia</taxon>
        <taxon>Papilionoidea</taxon>
        <taxon>Nymphalidae</taxon>
        <taxon>Satyrinae</taxon>
        <taxon>Satyrini</taxon>
        <taxon>Parargina</taxon>
        <taxon>Pararge</taxon>
    </lineage>
</organism>
<name>A0A8S4RIW9_9NEOP</name>
<keyword evidence="3" id="KW-1185">Reference proteome</keyword>
<dbReference type="AlphaFoldDB" id="A0A8S4RIW9"/>
<reference evidence="2" key="1">
    <citation type="submission" date="2022-03" db="EMBL/GenBank/DDBJ databases">
        <authorList>
            <person name="Lindestad O."/>
        </authorList>
    </citation>
    <scope>NUCLEOTIDE SEQUENCE</scope>
</reference>
<evidence type="ECO:0000313" key="2">
    <source>
        <dbReference type="EMBL" id="CAH2236533.1"/>
    </source>
</evidence>
<feature type="compositionally biased region" description="Low complexity" evidence="1">
    <location>
        <begin position="246"/>
        <end position="258"/>
    </location>
</feature>
<comment type="caution">
    <text evidence="2">The sequence shown here is derived from an EMBL/GenBank/DDBJ whole genome shotgun (WGS) entry which is preliminary data.</text>
</comment>
<feature type="region of interest" description="Disordered" evidence="1">
    <location>
        <begin position="125"/>
        <end position="149"/>
    </location>
</feature>